<keyword evidence="3" id="KW-1185">Reference proteome</keyword>
<accession>A0A6A6QG09</accession>
<evidence type="ECO:0000313" key="2">
    <source>
        <dbReference type="EMBL" id="KAF2491212.1"/>
    </source>
</evidence>
<protein>
    <submittedName>
        <fullName evidence="2">Uncharacterized protein</fullName>
    </submittedName>
</protein>
<evidence type="ECO:0000313" key="3">
    <source>
        <dbReference type="Proteomes" id="UP000799750"/>
    </source>
</evidence>
<dbReference type="AlphaFoldDB" id="A0A6A6QG09"/>
<dbReference type="Proteomes" id="UP000799750">
    <property type="component" value="Unassembled WGS sequence"/>
</dbReference>
<feature type="region of interest" description="Disordered" evidence="1">
    <location>
        <begin position="1"/>
        <end position="21"/>
    </location>
</feature>
<evidence type="ECO:0000256" key="1">
    <source>
        <dbReference type="SAM" id="MobiDB-lite"/>
    </source>
</evidence>
<feature type="compositionally biased region" description="Basic and acidic residues" evidence="1">
    <location>
        <begin position="1"/>
        <end position="18"/>
    </location>
</feature>
<dbReference type="EMBL" id="MU004196">
    <property type="protein sequence ID" value="KAF2491212.1"/>
    <property type="molecule type" value="Genomic_DNA"/>
</dbReference>
<proteinExistence type="predicted"/>
<name>A0A6A6QG09_9PEZI</name>
<gene>
    <name evidence="2" type="ORF">BU16DRAFT_145190</name>
</gene>
<organism evidence="2 3">
    <name type="scientific">Lophium mytilinum</name>
    <dbReference type="NCBI Taxonomy" id="390894"/>
    <lineage>
        <taxon>Eukaryota</taxon>
        <taxon>Fungi</taxon>
        <taxon>Dikarya</taxon>
        <taxon>Ascomycota</taxon>
        <taxon>Pezizomycotina</taxon>
        <taxon>Dothideomycetes</taxon>
        <taxon>Pleosporomycetidae</taxon>
        <taxon>Mytilinidiales</taxon>
        <taxon>Mytilinidiaceae</taxon>
        <taxon>Lophium</taxon>
    </lineage>
</organism>
<sequence length="149" mass="15892">MMRKDPIGSHELPNHDLEGPGTCRRQAAHTLTKASFLTSLPSAFFPFHSAPQRAIRTLHMQDAEEGASAARAGIMQDTQAALSTTDIVLLQLHLAYSAAASLAPSCALIRLGEADRHPYGRSARLGSSVLVIKRGTCSGTESVLPTLFV</sequence>
<reference evidence="2" key="1">
    <citation type="journal article" date="2020" name="Stud. Mycol.">
        <title>101 Dothideomycetes genomes: a test case for predicting lifestyles and emergence of pathogens.</title>
        <authorList>
            <person name="Haridas S."/>
            <person name="Albert R."/>
            <person name="Binder M."/>
            <person name="Bloem J."/>
            <person name="Labutti K."/>
            <person name="Salamov A."/>
            <person name="Andreopoulos B."/>
            <person name="Baker S."/>
            <person name="Barry K."/>
            <person name="Bills G."/>
            <person name="Bluhm B."/>
            <person name="Cannon C."/>
            <person name="Castanera R."/>
            <person name="Culley D."/>
            <person name="Daum C."/>
            <person name="Ezra D."/>
            <person name="Gonzalez J."/>
            <person name="Henrissat B."/>
            <person name="Kuo A."/>
            <person name="Liang C."/>
            <person name="Lipzen A."/>
            <person name="Lutzoni F."/>
            <person name="Magnuson J."/>
            <person name="Mondo S."/>
            <person name="Nolan M."/>
            <person name="Ohm R."/>
            <person name="Pangilinan J."/>
            <person name="Park H.-J."/>
            <person name="Ramirez L."/>
            <person name="Alfaro M."/>
            <person name="Sun H."/>
            <person name="Tritt A."/>
            <person name="Yoshinaga Y."/>
            <person name="Zwiers L.-H."/>
            <person name="Turgeon B."/>
            <person name="Goodwin S."/>
            <person name="Spatafora J."/>
            <person name="Crous P."/>
            <person name="Grigoriev I."/>
        </authorList>
    </citation>
    <scope>NUCLEOTIDE SEQUENCE</scope>
    <source>
        <strain evidence="2">CBS 269.34</strain>
    </source>
</reference>